<protein>
    <submittedName>
        <fullName evidence="1">Uncharacterized protein</fullName>
    </submittedName>
</protein>
<proteinExistence type="predicted"/>
<dbReference type="AlphaFoldDB" id="A0A386ZKQ8"/>
<dbReference type="EMBL" id="CP032568">
    <property type="protein sequence ID" value="AYF78036.1"/>
    <property type="molecule type" value="Genomic_DNA"/>
</dbReference>
<sequence length="61" mass="6875">MNAVLMPAIVIGALLALLILLGPDLDLDLRGREISEAYARRRRRTRLAHGYRCPLRHRGSP</sequence>
<dbReference type="Proteomes" id="UP000267164">
    <property type="component" value="Chromosome"/>
</dbReference>
<keyword evidence="2" id="KW-1185">Reference proteome</keyword>
<dbReference type="KEGG" id="nyu:D7D52_34185"/>
<evidence type="ECO:0000313" key="2">
    <source>
        <dbReference type="Proteomes" id="UP000267164"/>
    </source>
</evidence>
<evidence type="ECO:0000313" key="1">
    <source>
        <dbReference type="EMBL" id="AYF78036.1"/>
    </source>
</evidence>
<organism evidence="1 2">
    <name type="scientific">Nocardia yunnanensis</name>
    <dbReference type="NCBI Taxonomy" id="2382165"/>
    <lineage>
        <taxon>Bacteria</taxon>
        <taxon>Bacillati</taxon>
        <taxon>Actinomycetota</taxon>
        <taxon>Actinomycetes</taxon>
        <taxon>Mycobacteriales</taxon>
        <taxon>Nocardiaceae</taxon>
        <taxon>Nocardia</taxon>
    </lineage>
</organism>
<gene>
    <name evidence="1" type="ORF">D7D52_34185</name>
</gene>
<name>A0A386ZKQ8_9NOCA</name>
<accession>A0A386ZKQ8</accession>
<reference evidence="1 2" key="1">
    <citation type="submission" date="2018-09" db="EMBL/GenBank/DDBJ databases">
        <title>Nocardia yunnanensis sp. nov., an actinomycete isolated from a soil sample.</title>
        <authorList>
            <person name="Zhang J."/>
        </authorList>
    </citation>
    <scope>NUCLEOTIDE SEQUENCE [LARGE SCALE GENOMIC DNA]</scope>
    <source>
        <strain evidence="1 2">CFHS0054</strain>
    </source>
</reference>